<feature type="transmembrane region" description="Helical" evidence="1">
    <location>
        <begin position="74"/>
        <end position="92"/>
    </location>
</feature>
<sequence length="407" mass="45117">MFTKSLNKLIRFDKRFIDILPIKTLFSAFQKVIPLAIINVYLHLALKLIFDPSAIVPAILHIRIRMIALSQSITILTSAFDYLLLALVAALWTKAYLEAKLDDLGFSKDELLPVLVNFALALLYGFATFTYSNQSAIHLILVLLLTYITNLSYVYLSKWTKGLLTDFGFAYLFWAAIVLASVAYLYSAIPSQINQGSFNGFFSMNFFSHWYGLALTAFLTPILFTLGFAIPTDLTTAATDLSQVNANLNAVYQAVMATLPYPQNPYSVLTTSILIGGVGSTLALTICLLFLKSRRLRRLGLWSLVPAVFDSNKILAYGLPLFFRPLTLVPMVLAATYGALVTSFFIKVGILRPTVFSVPSGTPHLLLSFFASQTPFDAIIVTGIILFGAVLIYWPFAKAIEKEEAYV</sequence>
<keyword evidence="4" id="KW-1185">Reference proteome</keyword>
<keyword evidence="1" id="KW-0812">Transmembrane</keyword>
<name>A0ABM9MYR8_9LACO</name>
<feature type="transmembrane region" description="Helical" evidence="1">
    <location>
        <begin position="112"/>
        <end position="129"/>
    </location>
</feature>
<feature type="transmembrane region" description="Helical" evidence="1">
    <location>
        <begin position="136"/>
        <end position="156"/>
    </location>
</feature>
<evidence type="ECO:0000259" key="2">
    <source>
        <dbReference type="PROSITE" id="PS51105"/>
    </source>
</evidence>
<gene>
    <name evidence="3" type="ORF">R54839_PPFHFPJH_01294</name>
</gene>
<feature type="domain" description="PTS EIIC type-3" evidence="2">
    <location>
        <begin position="5"/>
        <end position="396"/>
    </location>
</feature>
<keyword evidence="1" id="KW-0472">Membrane</keyword>
<reference evidence="3 4" key="1">
    <citation type="submission" date="2023-10" db="EMBL/GenBank/DDBJ databases">
        <authorList>
            <person name="Botero Cardona J."/>
        </authorList>
    </citation>
    <scope>NUCLEOTIDE SEQUENCE [LARGE SCALE GENOMIC DNA]</scope>
    <source>
        <strain evidence="3 4">R-54839</strain>
    </source>
</reference>
<dbReference type="InterPro" id="IPR051088">
    <property type="entry name" value="PTS_Sugar-EIIC/EIIB"/>
</dbReference>
<comment type="caution">
    <text evidence="3">The sequence shown here is derived from an EMBL/GenBank/DDBJ whole genome shotgun (WGS) entry which is preliminary data.</text>
</comment>
<evidence type="ECO:0000313" key="4">
    <source>
        <dbReference type="Proteomes" id="UP001314261"/>
    </source>
</evidence>
<feature type="transmembrane region" description="Helical" evidence="1">
    <location>
        <begin position="168"/>
        <end position="189"/>
    </location>
</feature>
<proteinExistence type="predicted"/>
<evidence type="ECO:0000313" key="3">
    <source>
        <dbReference type="EMBL" id="CAK1249718.1"/>
    </source>
</evidence>
<dbReference type="PANTHER" id="PTHR33989">
    <property type="match status" value="1"/>
</dbReference>
<dbReference type="RefSeq" id="WP_338346328.1">
    <property type="nucleotide sequence ID" value="NZ_CAUZLR010000009.1"/>
</dbReference>
<feature type="transmembrane region" description="Helical" evidence="1">
    <location>
        <begin position="366"/>
        <end position="394"/>
    </location>
</feature>
<protein>
    <submittedName>
        <fullName evidence="3">Phosphotransferase system cellobiose-specific component IIC (CelB)</fullName>
    </submittedName>
</protein>
<organism evidence="3 4">
    <name type="scientific">Fructobacillus fructosus</name>
    <dbReference type="NCBI Taxonomy" id="1631"/>
    <lineage>
        <taxon>Bacteria</taxon>
        <taxon>Bacillati</taxon>
        <taxon>Bacillota</taxon>
        <taxon>Bacilli</taxon>
        <taxon>Lactobacillales</taxon>
        <taxon>Lactobacillaceae</taxon>
        <taxon>Fructobacillus</taxon>
    </lineage>
</organism>
<dbReference type="PROSITE" id="PS51105">
    <property type="entry name" value="PTS_EIIC_TYPE_3"/>
    <property type="match status" value="1"/>
</dbReference>
<feature type="transmembrane region" description="Helical" evidence="1">
    <location>
        <begin position="266"/>
        <end position="291"/>
    </location>
</feature>
<dbReference type="PANTHER" id="PTHR33989:SF4">
    <property type="entry name" value="PTS SYSTEM N,N'-DIACETYLCHITOBIOSE-SPECIFIC EIIC COMPONENT"/>
    <property type="match status" value="1"/>
</dbReference>
<keyword evidence="1" id="KW-1133">Transmembrane helix</keyword>
<feature type="transmembrane region" description="Helical" evidence="1">
    <location>
        <begin position="210"/>
        <end position="230"/>
    </location>
</feature>
<feature type="transmembrane region" description="Helical" evidence="1">
    <location>
        <begin position="321"/>
        <end position="346"/>
    </location>
</feature>
<evidence type="ECO:0000256" key="1">
    <source>
        <dbReference type="SAM" id="Phobius"/>
    </source>
</evidence>
<accession>A0ABM9MYR8</accession>
<dbReference type="EMBL" id="CAUZLR010000009">
    <property type="protein sequence ID" value="CAK1249718.1"/>
    <property type="molecule type" value="Genomic_DNA"/>
</dbReference>
<dbReference type="Proteomes" id="UP001314261">
    <property type="component" value="Unassembled WGS sequence"/>
</dbReference>
<dbReference type="InterPro" id="IPR004501">
    <property type="entry name" value="PTS_EIIC_3"/>
</dbReference>